<dbReference type="AlphaFoldDB" id="A0A7G5GSR5"/>
<dbReference type="InterPro" id="IPR000182">
    <property type="entry name" value="GNAT_dom"/>
</dbReference>
<keyword evidence="3" id="KW-1185">Reference proteome</keyword>
<dbReference type="SUPFAM" id="SSF55729">
    <property type="entry name" value="Acyl-CoA N-acyltransferases (Nat)"/>
    <property type="match status" value="1"/>
</dbReference>
<gene>
    <name evidence="2" type="ORF">H3H32_28825</name>
</gene>
<reference evidence="2 3" key="1">
    <citation type="submission" date="2020-07" db="EMBL/GenBank/DDBJ databases">
        <title>Spirosoma foliorum sp. nov., isolated from the leaves on the Nejang mountain Korea, Republic of.</title>
        <authorList>
            <person name="Ho H."/>
            <person name="Lee Y.-J."/>
            <person name="Nurcahyanto D.-A."/>
            <person name="Kim S.-G."/>
        </authorList>
    </citation>
    <scope>NUCLEOTIDE SEQUENCE [LARGE SCALE GENOMIC DNA]</scope>
    <source>
        <strain evidence="2 3">PL0136</strain>
    </source>
</reference>
<dbReference type="Gene3D" id="3.40.630.30">
    <property type="match status" value="1"/>
</dbReference>
<dbReference type="CDD" id="cd04301">
    <property type="entry name" value="NAT_SF"/>
    <property type="match status" value="1"/>
</dbReference>
<evidence type="ECO:0000313" key="2">
    <source>
        <dbReference type="EMBL" id="QMW01907.1"/>
    </source>
</evidence>
<dbReference type="EMBL" id="CP059732">
    <property type="protein sequence ID" value="QMW01907.1"/>
    <property type="molecule type" value="Genomic_DNA"/>
</dbReference>
<dbReference type="InterPro" id="IPR016181">
    <property type="entry name" value="Acyl_CoA_acyltransferase"/>
</dbReference>
<organism evidence="2 3">
    <name type="scientific">Spirosoma foliorum</name>
    <dbReference type="NCBI Taxonomy" id="2710596"/>
    <lineage>
        <taxon>Bacteria</taxon>
        <taxon>Pseudomonadati</taxon>
        <taxon>Bacteroidota</taxon>
        <taxon>Cytophagia</taxon>
        <taxon>Cytophagales</taxon>
        <taxon>Cytophagaceae</taxon>
        <taxon>Spirosoma</taxon>
    </lineage>
</organism>
<evidence type="ECO:0000259" key="1">
    <source>
        <dbReference type="PROSITE" id="PS51186"/>
    </source>
</evidence>
<keyword evidence="2" id="KW-0808">Transferase</keyword>
<dbReference type="GO" id="GO:0016747">
    <property type="term" value="F:acyltransferase activity, transferring groups other than amino-acyl groups"/>
    <property type="evidence" value="ECO:0007669"/>
    <property type="project" value="InterPro"/>
</dbReference>
<dbReference type="RefSeq" id="WP_182459183.1">
    <property type="nucleotide sequence ID" value="NZ_CP059732.1"/>
</dbReference>
<dbReference type="Pfam" id="PF08445">
    <property type="entry name" value="FR47"/>
    <property type="match status" value="1"/>
</dbReference>
<evidence type="ECO:0000313" key="3">
    <source>
        <dbReference type="Proteomes" id="UP000515369"/>
    </source>
</evidence>
<dbReference type="KEGG" id="sfol:H3H32_28825"/>
<name>A0A7G5GSR5_9BACT</name>
<sequence length="226" mass="25382">MKHILDNPAWNALCSGNSQLSVGTETAKYFVAEVSPFAGIQENTPENFDHLHQIAPSDSAVILIADEPLTIPESWKILNRIDGFQMVYTKRIDPVPPTAPIVPLTEQHVPQMLALTKLTNPGPFSRRTIEFGHYEGIFEGDALVAMTGQRLHAFDFAEISAVCTHPDYLGKGYARQLILNQIYRIQANAGTPYLHVRSDNTRAIGVYEAMGFERRTEIYFYVLFKN</sequence>
<protein>
    <submittedName>
        <fullName evidence="2">GNAT family N-acetyltransferase</fullName>
    </submittedName>
</protein>
<dbReference type="InterPro" id="IPR013653">
    <property type="entry name" value="GCN5-like_dom"/>
</dbReference>
<feature type="domain" description="N-acetyltransferase" evidence="1">
    <location>
        <begin position="99"/>
        <end position="226"/>
    </location>
</feature>
<proteinExistence type="predicted"/>
<dbReference type="Proteomes" id="UP000515369">
    <property type="component" value="Chromosome"/>
</dbReference>
<accession>A0A7G5GSR5</accession>
<dbReference type="PROSITE" id="PS51186">
    <property type="entry name" value="GNAT"/>
    <property type="match status" value="1"/>
</dbReference>